<dbReference type="PANTHER" id="PTHR43721">
    <property type="entry name" value="ELONGATION FACTOR TU-RELATED"/>
    <property type="match status" value="1"/>
</dbReference>
<dbReference type="RefSeq" id="WP_087927665.1">
    <property type="nucleotide sequence ID" value="NZ_CP021744.1"/>
</dbReference>
<dbReference type="InterPro" id="IPR009000">
    <property type="entry name" value="Transl_B-barrel_sf"/>
</dbReference>
<evidence type="ECO:0000259" key="7">
    <source>
        <dbReference type="Pfam" id="PF03144"/>
    </source>
</evidence>
<evidence type="ECO:0000256" key="2">
    <source>
        <dbReference type="ARBA" id="ARBA00022768"/>
    </source>
</evidence>
<feature type="domain" description="Tr-type G" evidence="5">
    <location>
        <begin position="60"/>
        <end position="152"/>
    </location>
</feature>
<sequence>MTRPVRHEHVEYVGEPGSGTTTLVTAVRRLTGSESELSAALSWPAHTPAEKKLISRRPAGIVLVLDAGSGLTARGGALLGLARRVGVRHVSVFVNKADLLPDPQLREVVGLEIREALTAHGYAGEETPLVFGSAHDAKTVNALLRTLEAAVPSPDEAADRPFLMPVEDTFHLKDRPASHRLVVTGRIEQGTVHPGDTLELVGLGEPGRTVTATAVERLCRAPDNVSLTLTGTTPEDIARGQVLTTPGTATAHTEFDAEAYVLPEHDGGLDVTFFGRPEAQFHFRTTDVTGRVTALRQDGDVREFTRGGHVSMTVRLTAPLAMRAGTPFSMRVSGKAIGPGVVTRVVAPAVKPDQD</sequence>
<evidence type="ECO:0000313" key="8">
    <source>
        <dbReference type="EMBL" id="ARZ69569.1"/>
    </source>
</evidence>
<dbReference type="GO" id="GO:0003924">
    <property type="term" value="F:GTPase activity"/>
    <property type="evidence" value="ECO:0007669"/>
    <property type="project" value="InterPro"/>
</dbReference>
<dbReference type="GO" id="GO:0003746">
    <property type="term" value="F:translation elongation factor activity"/>
    <property type="evidence" value="ECO:0007669"/>
    <property type="project" value="UniProtKB-KW"/>
</dbReference>
<dbReference type="GO" id="GO:0005525">
    <property type="term" value="F:GTP binding"/>
    <property type="evidence" value="ECO:0007669"/>
    <property type="project" value="UniProtKB-KW"/>
</dbReference>
<evidence type="ECO:0000313" key="9">
    <source>
        <dbReference type="Proteomes" id="UP000195755"/>
    </source>
</evidence>
<evidence type="ECO:0000259" key="5">
    <source>
        <dbReference type="Pfam" id="PF00009"/>
    </source>
</evidence>
<dbReference type="SUPFAM" id="SSF50447">
    <property type="entry name" value="Translation proteins"/>
    <property type="match status" value="1"/>
</dbReference>
<dbReference type="PANTHER" id="PTHR43721:SF22">
    <property type="entry name" value="ELONGATION FACTOR TU, MITOCHONDRIAL"/>
    <property type="match status" value="1"/>
</dbReference>
<dbReference type="InterPro" id="IPR027417">
    <property type="entry name" value="P-loop_NTPase"/>
</dbReference>
<keyword evidence="3" id="KW-0648">Protein biosynthesis</keyword>
<feature type="domain" description="Translation elongation factor EFTu-like" evidence="7">
    <location>
        <begin position="182"/>
        <end position="244"/>
    </location>
</feature>
<dbReference type="InterPro" id="IPR009001">
    <property type="entry name" value="Transl_elong_EF1A/Init_IF2_C"/>
</dbReference>
<accession>A0A1Z2L5J4</accession>
<dbReference type="KEGG" id="salj:SMD11_3954"/>
<dbReference type="Pfam" id="PF03143">
    <property type="entry name" value="GTP_EFTU_D3"/>
    <property type="match status" value="1"/>
</dbReference>
<dbReference type="Pfam" id="PF00009">
    <property type="entry name" value="GTP_EFTU"/>
    <property type="match status" value="1"/>
</dbReference>
<dbReference type="InterPro" id="IPR000795">
    <property type="entry name" value="T_Tr_GTP-bd_dom"/>
</dbReference>
<dbReference type="Pfam" id="PF03144">
    <property type="entry name" value="GTP_EFTU_D2"/>
    <property type="match status" value="1"/>
</dbReference>
<evidence type="ECO:0000256" key="1">
    <source>
        <dbReference type="ARBA" id="ARBA00022741"/>
    </source>
</evidence>
<dbReference type="Proteomes" id="UP000195755">
    <property type="component" value="Chromosome"/>
</dbReference>
<dbReference type="OrthoDB" id="4155786at2"/>
<keyword evidence="4" id="KW-0342">GTP-binding</keyword>
<dbReference type="EMBL" id="CP021744">
    <property type="protein sequence ID" value="ARZ69569.1"/>
    <property type="molecule type" value="Genomic_DNA"/>
</dbReference>
<dbReference type="Gene3D" id="2.40.30.10">
    <property type="entry name" value="Translation factors"/>
    <property type="match status" value="2"/>
</dbReference>
<gene>
    <name evidence="8" type="primary">tuf</name>
    <name evidence="8" type="ORF">SMD11_3954</name>
</gene>
<keyword evidence="2 8" id="KW-0251">Elongation factor</keyword>
<protein>
    <submittedName>
        <fullName evidence="8">Elongation factor Tu</fullName>
    </submittedName>
</protein>
<reference evidence="8 9" key="1">
    <citation type="submission" date="2017-06" db="EMBL/GenBank/DDBJ databases">
        <title>Streptomyces albireticuli Genome sequencing and assembly.</title>
        <authorList>
            <person name="Wang Y."/>
            <person name="Du B."/>
            <person name="Ding Y."/>
            <person name="Liu H."/>
            <person name="Hou Q."/>
            <person name="Liu K."/>
            <person name="Yao L."/>
            <person name="Wang C."/>
        </authorList>
    </citation>
    <scope>NUCLEOTIDE SEQUENCE [LARGE SCALE GENOMIC DNA]</scope>
    <source>
        <strain evidence="8 9">MDJK11</strain>
    </source>
</reference>
<dbReference type="InterPro" id="IPR050055">
    <property type="entry name" value="EF-Tu_GTPase"/>
</dbReference>
<dbReference type="Gene3D" id="3.40.50.300">
    <property type="entry name" value="P-loop containing nucleotide triphosphate hydrolases"/>
    <property type="match status" value="1"/>
</dbReference>
<keyword evidence="1" id="KW-0547">Nucleotide-binding</keyword>
<dbReference type="AlphaFoldDB" id="A0A1Z2L5J4"/>
<evidence type="ECO:0000256" key="3">
    <source>
        <dbReference type="ARBA" id="ARBA00022917"/>
    </source>
</evidence>
<name>A0A1Z2L5J4_9ACTN</name>
<dbReference type="InterPro" id="IPR004160">
    <property type="entry name" value="Transl_elong_EFTu/EF1A_C"/>
</dbReference>
<proteinExistence type="predicted"/>
<evidence type="ECO:0000256" key="4">
    <source>
        <dbReference type="ARBA" id="ARBA00023134"/>
    </source>
</evidence>
<dbReference type="InterPro" id="IPR004161">
    <property type="entry name" value="EFTu-like_2"/>
</dbReference>
<dbReference type="SUPFAM" id="SSF50465">
    <property type="entry name" value="EF-Tu/eEF-1alpha/eIF2-gamma C-terminal domain"/>
    <property type="match status" value="1"/>
</dbReference>
<organism evidence="8 9">
    <name type="scientific">Streptomyces albireticuli</name>
    <dbReference type="NCBI Taxonomy" id="1940"/>
    <lineage>
        <taxon>Bacteria</taxon>
        <taxon>Bacillati</taxon>
        <taxon>Actinomycetota</taxon>
        <taxon>Actinomycetes</taxon>
        <taxon>Kitasatosporales</taxon>
        <taxon>Streptomycetaceae</taxon>
        <taxon>Streptomyces</taxon>
    </lineage>
</organism>
<feature type="domain" description="Translation elongation factor EFTu/EF1A C-terminal" evidence="6">
    <location>
        <begin position="249"/>
        <end position="345"/>
    </location>
</feature>
<evidence type="ECO:0000259" key="6">
    <source>
        <dbReference type="Pfam" id="PF03143"/>
    </source>
</evidence>
<dbReference type="SUPFAM" id="SSF52540">
    <property type="entry name" value="P-loop containing nucleoside triphosphate hydrolases"/>
    <property type="match status" value="1"/>
</dbReference>